<dbReference type="InterPro" id="IPR050194">
    <property type="entry name" value="Glycosyltransferase_grp1"/>
</dbReference>
<dbReference type="InterPro" id="IPR028098">
    <property type="entry name" value="Glyco_trans_4-like_N"/>
</dbReference>
<dbReference type="PANTHER" id="PTHR45947">
    <property type="entry name" value="SULFOQUINOVOSYL TRANSFERASE SQD2"/>
    <property type="match status" value="1"/>
</dbReference>
<name>A0A2J7TKN1_METSI</name>
<keyword evidence="2" id="KW-0808">Transferase</keyword>
<sequence length="432" mass="46026">MQIFAADRHKRLKILIIGENYAPEMTGVGRFTGEIGAYLAACGYDVAVVAAPPHYPGWSVKPPFHAGRYARETRDGVAVLRCPILLRADMRGVWRLIAPVSFAMTAAPVALWQIVTQRPDVILCVEPTLAAAPIGLIGKLFGARVLLHVQDLEVDAAFAVGHLQGGALKKAIFAVESWLLRGFDGLVTISSQMRKRLIEKGVAADRIGIVRNWVDLDQIRPLEGDNGFRAELGLGAADFVILYAGNIGAKQALEVVLDAARALAGVKTIHFVIAGDGPEKARLMRDYGGLANVHFLPLQPEARLCELLNLADLHVLPQARGAADLVLPSKLGGMLASGKPVLATADAGTELFEVLQGAAIVVPAGDSAAMAAEIGRLAADGAHPALGDGRRLAQMFARETCLEQFRAWVDPDGVKSASADQYKLTHSSKAQP</sequence>
<evidence type="ECO:0000313" key="2">
    <source>
        <dbReference type="EMBL" id="PNG27324.1"/>
    </source>
</evidence>
<organism evidence="2 3">
    <name type="scientific">Methylocella silvestris</name>
    <dbReference type="NCBI Taxonomy" id="199596"/>
    <lineage>
        <taxon>Bacteria</taxon>
        <taxon>Pseudomonadati</taxon>
        <taxon>Pseudomonadota</taxon>
        <taxon>Alphaproteobacteria</taxon>
        <taxon>Hyphomicrobiales</taxon>
        <taxon>Beijerinckiaceae</taxon>
        <taxon>Methylocella</taxon>
    </lineage>
</organism>
<evidence type="ECO:0000313" key="3">
    <source>
        <dbReference type="Proteomes" id="UP000236286"/>
    </source>
</evidence>
<proteinExistence type="predicted"/>
<protein>
    <submittedName>
        <fullName evidence="2">Colanic acid biosynthesis glycosyltransferase WcaI</fullName>
    </submittedName>
</protein>
<dbReference type="Pfam" id="PF13692">
    <property type="entry name" value="Glyco_trans_1_4"/>
    <property type="match status" value="1"/>
</dbReference>
<feature type="domain" description="Glycosyltransferase subfamily 4-like N-terminal" evidence="1">
    <location>
        <begin position="26"/>
        <end position="213"/>
    </location>
</feature>
<dbReference type="NCBIfam" id="NF007640">
    <property type="entry name" value="PRK10307.1"/>
    <property type="match status" value="1"/>
</dbReference>
<reference evidence="2 3" key="1">
    <citation type="submission" date="2017-10" db="EMBL/GenBank/DDBJ databases">
        <title>Genome announcement of Methylocella silvestris TVC from permafrost.</title>
        <authorList>
            <person name="Wang J."/>
            <person name="Geng K."/>
            <person name="Ul-Haque F."/>
            <person name="Crombie A.T."/>
            <person name="Street L.E."/>
            <person name="Wookey P.A."/>
            <person name="Murrell J.C."/>
            <person name="Pratscher J."/>
        </authorList>
    </citation>
    <scope>NUCLEOTIDE SEQUENCE [LARGE SCALE GENOMIC DNA]</scope>
    <source>
        <strain evidence="2 3">TVC</strain>
    </source>
</reference>
<dbReference type="RefSeq" id="WP_102842521.1">
    <property type="nucleotide sequence ID" value="NZ_PDZR01000002.1"/>
</dbReference>
<accession>A0A2J7TKN1</accession>
<dbReference type="SUPFAM" id="SSF53756">
    <property type="entry name" value="UDP-Glycosyltransferase/glycogen phosphorylase"/>
    <property type="match status" value="1"/>
</dbReference>
<gene>
    <name evidence="2" type="ORF">CR492_04415</name>
</gene>
<comment type="caution">
    <text evidence="2">The sequence shown here is derived from an EMBL/GenBank/DDBJ whole genome shotgun (WGS) entry which is preliminary data.</text>
</comment>
<evidence type="ECO:0000259" key="1">
    <source>
        <dbReference type="Pfam" id="PF13579"/>
    </source>
</evidence>
<dbReference type="PANTHER" id="PTHR45947:SF3">
    <property type="entry name" value="SULFOQUINOVOSYL TRANSFERASE SQD2"/>
    <property type="match status" value="1"/>
</dbReference>
<dbReference type="CDD" id="cd03794">
    <property type="entry name" value="GT4_WbuB-like"/>
    <property type="match status" value="1"/>
</dbReference>
<dbReference type="OrthoDB" id="9787293at2"/>
<dbReference type="Gene3D" id="3.40.50.2000">
    <property type="entry name" value="Glycogen Phosphorylase B"/>
    <property type="match status" value="2"/>
</dbReference>
<dbReference type="AlphaFoldDB" id="A0A2J7TKN1"/>
<dbReference type="Proteomes" id="UP000236286">
    <property type="component" value="Unassembled WGS sequence"/>
</dbReference>
<dbReference type="EMBL" id="PDZR01000002">
    <property type="protein sequence ID" value="PNG27324.1"/>
    <property type="molecule type" value="Genomic_DNA"/>
</dbReference>
<dbReference type="GO" id="GO:0016758">
    <property type="term" value="F:hexosyltransferase activity"/>
    <property type="evidence" value="ECO:0007669"/>
    <property type="project" value="TreeGrafter"/>
</dbReference>
<dbReference type="Pfam" id="PF13579">
    <property type="entry name" value="Glyco_trans_4_4"/>
    <property type="match status" value="1"/>
</dbReference>